<gene>
    <name evidence="3 4" type="primary">scpA</name>
    <name evidence="4" type="ORF">CLOACE_02210</name>
</gene>
<dbReference type="AlphaFoldDB" id="A0A1E8F1U1"/>
<proteinExistence type="inferred from homology"/>
<evidence type="ECO:0000313" key="4">
    <source>
        <dbReference type="EMBL" id="OFI07617.1"/>
    </source>
</evidence>
<name>A0A1E8F1U1_9CLOT</name>
<dbReference type="GO" id="GO:0007059">
    <property type="term" value="P:chromosome segregation"/>
    <property type="evidence" value="ECO:0007669"/>
    <property type="project" value="UniProtKB-UniRule"/>
</dbReference>
<comment type="similarity">
    <text evidence="3">Belongs to the ScpA family.</text>
</comment>
<evidence type="ECO:0000256" key="3">
    <source>
        <dbReference type="HAMAP-Rule" id="MF_01805"/>
    </source>
</evidence>
<reference evidence="4 5" key="1">
    <citation type="submission" date="2016-06" db="EMBL/GenBank/DDBJ databases">
        <title>Genome sequence of Clostridium acetireducens DSM 10703.</title>
        <authorList>
            <person name="Poehlein A."/>
            <person name="Fluechter S."/>
            <person name="Duerre P."/>
            <person name="Daniel R."/>
        </authorList>
    </citation>
    <scope>NUCLEOTIDE SEQUENCE [LARGE SCALE GENOMIC DNA]</scope>
    <source>
        <strain evidence="4 5">DSM 10703</strain>
    </source>
</reference>
<dbReference type="PANTHER" id="PTHR33969:SF2">
    <property type="entry name" value="SEGREGATION AND CONDENSATION PROTEIN A"/>
    <property type="match status" value="1"/>
</dbReference>
<dbReference type="GO" id="GO:0051301">
    <property type="term" value="P:cell division"/>
    <property type="evidence" value="ECO:0007669"/>
    <property type="project" value="UniProtKB-KW"/>
</dbReference>
<dbReference type="EMBL" id="LZFO01000002">
    <property type="protein sequence ID" value="OFI07617.1"/>
    <property type="molecule type" value="Genomic_DNA"/>
</dbReference>
<dbReference type="Gene3D" id="1.10.10.580">
    <property type="entry name" value="Structural maintenance of chromosome 1. Chain E"/>
    <property type="match status" value="1"/>
</dbReference>
<comment type="subunit">
    <text evidence="3">Component of a cohesin-like complex composed of ScpA, ScpB and the Smc homodimer, in which ScpA and ScpB bind to the head domain of Smc. The presence of the three proteins is required for the association of the complex with DNA.</text>
</comment>
<dbReference type="OrthoDB" id="9811016at2"/>
<sequence length="247" mass="29758">MTLNIKIHNFEGPFDLLLHLIKKNKMDIYHIQISEITNQYIIYLQQMKSMDLEVTSEFIVMASSLLEIKSKMLIPKPKLEEQEEKEEEDPREQLVNKLLEYKKFKKVAEIFKEKEKFVGIMFHKKPEIIEIKEDKVNLEELFKNIDLLKLYDIYNKLINTYKNKINEKSSLLEKNVFIDKFKIEDKIQEIRTILKEENLKTFSTLIRNCSFKIEIIVTFLAILEMAKLREIKILQEDKFKEIYLERM</sequence>
<keyword evidence="5" id="KW-1185">Reference proteome</keyword>
<evidence type="ECO:0000256" key="2">
    <source>
        <dbReference type="ARBA" id="ARBA00044777"/>
    </source>
</evidence>
<dbReference type="InterPro" id="IPR023093">
    <property type="entry name" value="ScpA-like_C"/>
</dbReference>
<dbReference type="STRING" id="1121290.CLAOCE_02210"/>
<keyword evidence="3" id="KW-0132">Cell division</keyword>
<keyword evidence="3" id="KW-0131">Cell cycle</keyword>
<dbReference type="PANTHER" id="PTHR33969">
    <property type="entry name" value="SEGREGATION AND CONDENSATION PROTEIN A"/>
    <property type="match status" value="1"/>
</dbReference>
<keyword evidence="1 3" id="KW-0159">Chromosome partition</keyword>
<accession>A0A1E8F1U1</accession>
<comment type="caution">
    <text evidence="4">The sequence shown here is derived from an EMBL/GenBank/DDBJ whole genome shotgun (WGS) entry which is preliminary data.</text>
</comment>
<dbReference type="HAMAP" id="MF_01805">
    <property type="entry name" value="ScpA"/>
    <property type="match status" value="1"/>
</dbReference>
<dbReference type="GO" id="GO:0005737">
    <property type="term" value="C:cytoplasm"/>
    <property type="evidence" value="ECO:0007669"/>
    <property type="project" value="UniProtKB-SubCell"/>
</dbReference>
<dbReference type="PATRIC" id="fig|1121290.3.peg.224"/>
<dbReference type="RefSeq" id="WP_070109194.1">
    <property type="nucleotide sequence ID" value="NZ_LZFO01000002.1"/>
</dbReference>
<evidence type="ECO:0000313" key="5">
    <source>
        <dbReference type="Proteomes" id="UP000175744"/>
    </source>
</evidence>
<keyword evidence="3" id="KW-0963">Cytoplasm</keyword>
<dbReference type="Gene3D" id="6.10.250.2410">
    <property type="match status" value="1"/>
</dbReference>
<protein>
    <recommendedName>
        <fullName evidence="2 3">Segregation and condensation protein A</fullName>
    </recommendedName>
</protein>
<dbReference type="GO" id="GO:0006260">
    <property type="term" value="P:DNA replication"/>
    <property type="evidence" value="ECO:0007669"/>
    <property type="project" value="UniProtKB-UniRule"/>
</dbReference>
<comment type="function">
    <text evidence="3">Participates in chromosomal partition during cell division. May act via the formation of a condensin-like complex containing Smc and ScpB that pull DNA away from mid-cell into both cell halves.</text>
</comment>
<evidence type="ECO:0000256" key="1">
    <source>
        <dbReference type="ARBA" id="ARBA00022829"/>
    </source>
</evidence>
<dbReference type="InterPro" id="IPR003768">
    <property type="entry name" value="ScpA"/>
</dbReference>
<comment type="subcellular location">
    <subcellularLocation>
        <location evidence="3">Cytoplasm</location>
    </subcellularLocation>
    <text evidence="3">Associated with two foci at the outer edges of the nucleoid region in young cells, and at four foci within both cell halves in older cells.</text>
</comment>
<dbReference type="NCBIfam" id="NF000994">
    <property type="entry name" value="PRK00104.1-3"/>
    <property type="match status" value="1"/>
</dbReference>
<dbReference type="Pfam" id="PF02616">
    <property type="entry name" value="SMC_ScpA"/>
    <property type="match status" value="1"/>
</dbReference>
<dbReference type="Proteomes" id="UP000175744">
    <property type="component" value="Unassembled WGS sequence"/>
</dbReference>
<organism evidence="4 5">
    <name type="scientific">Clostridium acetireducens DSM 10703</name>
    <dbReference type="NCBI Taxonomy" id="1121290"/>
    <lineage>
        <taxon>Bacteria</taxon>
        <taxon>Bacillati</taxon>
        <taxon>Bacillota</taxon>
        <taxon>Clostridia</taxon>
        <taxon>Eubacteriales</taxon>
        <taxon>Clostridiaceae</taxon>
        <taxon>Clostridium</taxon>
    </lineage>
</organism>